<dbReference type="RefSeq" id="WP_237379573.1">
    <property type="nucleotide sequence ID" value="NZ_CP071793.1"/>
</dbReference>
<dbReference type="InterPro" id="IPR003918">
    <property type="entry name" value="NADH_UbQ_OxRdtase"/>
</dbReference>
<dbReference type="GO" id="GO:0005886">
    <property type="term" value="C:plasma membrane"/>
    <property type="evidence" value="ECO:0007669"/>
    <property type="project" value="UniProtKB-SubCell"/>
</dbReference>
<keyword evidence="4 7" id="KW-0812">Transmembrane</keyword>
<organism evidence="10 11">
    <name type="scientific">Sulfidibacter corallicola</name>
    <dbReference type="NCBI Taxonomy" id="2818388"/>
    <lineage>
        <taxon>Bacteria</taxon>
        <taxon>Pseudomonadati</taxon>
        <taxon>Acidobacteriota</taxon>
        <taxon>Holophagae</taxon>
        <taxon>Acanthopleuribacterales</taxon>
        <taxon>Acanthopleuribacteraceae</taxon>
        <taxon>Sulfidibacter</taxon>
    </lineage>
</organism>
<feature type="transmembrane region" description="Helical" evidence="8">
    <location>
        <begin position="31"/>
        <end position="56"/>
    </location>
</feature>
<protein>
    <recommendedName>
        <fullName evidence="9">NADH:quinone oxidoreductase/Mrp antiporter transmembrane domain-containing protein</fullName>
    </recommendedName>
</protein>
<feature type="transmembrane region" description="Helical" evidence="8">
    <location>
        <begin position="442"/>
        <end position="464"/>
    </location>
</feature>
<proteinExistence type="inferred from homology"/>
<dbReference type="Proteomes" id="UP000663929">
    <property type="component" value="Chromosome"/>
</dbReference>
<evidence type="ECO:0000256" key="5">
    <source>
        <dbReference type="ARBA" id="ARBA00022989"/>
    </source>
</evidence>
<feature type="transmembrane region" description="Helical" evidence="8">
    <location>
        <begin position="6"/>
        <end position="24"/>
    </location>
</feature>
<dbReference type="Pfam" id="PF00361">
    <property type="entry name" value="Proton_antipo_M"/>
    <property type="match status" value="1"/>
</dbReference>
<feature type="domain" description="NADH:quinone oxidoreductase/Mrp antiporter transmembrane" evidence="9">
    <location>
        <begin position="126"/>
        <end position="419"/>
    </location>
</feature>
<evidence type="ECO:0000259" key="9">
    <source>
        <dbReference type="Pfam" id="PF00361"/>
    </source>
</evidence>
<evidence type="ECO:0000256" key="3">
    <source>
        <dbReference type="ARBA" id="ARBA00022475"/>
    </source>
</evidence>
<evidence type="ECO:0000256" key="7">
    <source>
        <dbReference type="RuleBase" id="RU000320"/>
    </source>
</evidence>
<dbReference type="PRINTS" id="PR01437">
    <property type="entry name" value="NUOXDRDTASE4"/>
</dbReference>
<dbReference type="EMBL" id="CP071793">
    <property type="protein sequence ID" value="QTD49942.1"/>
    <property type="molecule type" value="Genomic_DNA"/>
</dbReference>
<evidence type="ECO:0000256" key="6">
    <source>
        <dbReference type="ARBA" id="ARBA00023136"/>
    </source>
</evidence>
<reference evidence="10" key="1">
    <citation type="submission" date="2021-03" db="EMBL/GenBank/DDBJ databases">
        <title>Acanthopleuribacteraceae sp. M133.</title>
        <authorList>
            <person name="Wang G."/>
        </authorList>
    </citation>
    <scope>NUCLEOTIDE SEQUENCE</scope>
    <source>
        <strain evidence="10">M133</strain>
    </source>
</reference>
<evidence type="ECO:0000256" key="2">
    <source>
        <dbReference type="ARBA" id="ARBA00005346"/>
    </source>
</evidence>
<feature type="transmembrane region" description="Helical" evidence="8">
    <location>
        <begin position="329"/>
        <end position="349"/>
    </location>
</feature>
<dbReference type="InterPro" id="IPR050586">
    <property type="entry name" value="CPA3_Na-H_Antiporter_D"/>
</dbReference>
<dbReference type="InterPro" id="IPR001750">
    <property type="entry name" value="ND/Mrp_TM"/>
</dbReference>
<dbReference type="PANTHER" id="PTHR42703:SF1">
    <property type="entry name" value="NA(+)_H(+) ANTIPORTER SUBUNIT D1"/>
    <property type="match status" value="1"/>
</dbReference>
<feature type="transmembrane region" description="Helical" evidence="8">
    <location>
        <begin position="109"/>
        <end position="126"/>
    </location>
</feature>
<comment type="subcellular location">
    <subcellularLocation>
        <location evidence="1">Cell membrane</location>
        <topology evidence="1">Multi-pass membrane protein</topology>
    </subcellularLocation>
    <subcellularLocation>
        <location evidence="7">Membrane</location>
        <topology evidence="7">Multi-pass membrane protein</topology>
    </subcellularLocation>
</comment>
<evidence type="ECO:0000256" key="1">
    <source>
        <dbReference type="ARBA" id="ARBA00004651"/>
    </source>
</evidence>
<dbReference type="GO" id="GO:0008137">
    <property type="term" value="F:NADH dehydrogenase (ubiquinone) activity"/>
    <property type="evidence" value="ECO:0007669"/>
    <property type="project" value="InterPro"/>
</dbReference>
<keyword evidence="5 8" id="KW-1133">Transmembrane helix</keyword>
<feature type="transmembrane region" description="Helical" evidence="8">
    <location>
        <begin position="132"/>
        <end position="150"/>
    </location>
</feature>
<evidence type="ECO:0000313" key="10">
    <source>
        <dbReference type="EMBL" id="QTD49942.1"/>
    </source>
</evidence>
<name>A0A8A4TLE8_SULCO</name>
<feature type="transmembrane region" description="Helical" evidence="8">
    <location>
        <begin position="369"/>
        <end position="391"/>
    </location>
</feature>
<feature type="transmembrane region" description="Helical" evidence="8">
    <location>
        <begin position="162"/>
        <end position="182"/>
    </location>
</feature>
<feature type="transmembrane region" description="Helical" evidence="8">
    <location>
        <begin position="270"/>
        <end position="292"/>
    </location>
</feature>
<feature type="transmembrane region" description="Helical" evidence="8">
    <location>
        <begin position="202"/>
        <end position="229"/>
    </location>
</feature>
<gene>
    <name evidence="10" type="ORF">J3U87_30540</name>
</gene>
<keyword evidence="6 8" id="KW-0472">Membrane</keyword>
<keyword evidence="11" id="KW-1185">Reference proteome</keyword>
<evidence type="ECO:0000313" key="11">
    <source>
        <dbReference type="Proteomes" id="UP000663929"/>
    </source>
</evidence>
<feature type="transmembrane region" description="Helical" evidence="8">
    <location>
        <begin position="304"/>
        <end position="323"/>
    </location>
</feature>
<keyword evidence="3" id="KW-1003">Cell membrane</keyword>
<evidence type="ECO:0000256" key="8">
    <source>
        <dbReference type="SAM" id="Phobius"/>
    </source>
</evidence>
<comment type="similarity">
    <text evidence="2">Belongs to the CPA3 antiporters (TC 2.A.63) subunit D family.</text>
</comment>
<evidence type="ECO:0000256" key="4">
    <source>
        <dbReference type="ARBA" id="ARBA00022692"/>
    </source>
</evidence>
<dbReference type="PANTHER" id="PTHR42703">
    <property type="entry name" value="NADH DEHYDROGENASE"/>
    <property type="match status" value="1"/>
</dbReference>
<feature type="transmembrane region" description="Helical" evidence="8">
    <location>
        <begin position="403"/>
        <end position="421"/>
    </location>
</feature>
<dbReference type="AlphaFoldDB" id="A0A8A4TLE8"/>
<dbReference type="GO" id="GO:0042773">
    <property type="term" value="P:ATP synthesis coupled electron transport"/>
    <property type="evidence" value="ECO:0007669"/>
    <property type="project" value="InterPro"/>
</dbReference>
<feature type="transmembrane region" description="Helical" evidence="8">
    <location>
        <begin position="76"/>
        <end position="97"/>
    </location>
</feature>
<feature type="transmembrane region" description="Helical" evidence="8">
    <location>
        <begin position="241"/>
        <end position="264"/>
    </location>
</feature>
<dbReference type="KEGG" id="scor:J3U87_30540"/>
<accession>A0A8A4TLE8</accession>
<sequence length="496" mass="53297">MNPMLILPIVIPLITALALVLSGWNGRKAAWLALIGALAHFAVNISLLLGVVNGGIQATYLGDWSAPYGITLVADNLAAALVAVTGLMGTTVCLFGIRDNLDESCGRGFFPLFHLLLMGVTGAFLAGDIFNLYVWFEVMLIASFILLAKGGSRIELIASVKYVTMNLVSSAIFLAGIGLLYAKTGTLNMADLALKLNENPDARLVLSSGAFFLTAFGIKAAVFPVYFWLPASYHAPPTAVAAIFSGLLTKVGVYALMRTFTLIFTQDQEFVTDLLLVVAGLTMVMGVLGAVSQNDIRRILSFHIISQIGYMIMGLALMSPLAIAGAVFYLIHHIIVKTNLFLIGGIIAYHGNGSYELKRLGGLFRHQAWLAVLFLIPAMSLAGFPPLSGFFSKFVLIKAGIEAQSWWIVAVALMVSVLTLVSMSKIWNEAFWKPRAEEKGDGATPVGFWMPACILASVTLGIGLNPGPLFEFSQETAAQLLNSERYIRAVLGEVVP</sequence>